<dbReference type="AlphaFoldDB" id="A0A0F9BYQ7"/>
<protein>
    <submittedName>
        <fullName evidence="1">Uncharacterized protein</fullName>
    </submittedName>
</protein>
<sequence length="49" mass="5818">MSGEDEDMKKLRDWYWPLFHPIFNIIDEEGKIVGIDLEDVKLDLEIVDP</sequence>
<name>A0A0F9BYQ7_9ZZZZ</name>
<comment type="caution">
    <text evidence="1">The sequence shown here is derived from an EMBL/GenBank/DDBJ whole genome shotgun (WGS) entry which is preliminary data.</text>
</comment>
<evidence type="ECO:0000313" key="1">
    <source>
        <dbReference type="EMBL" id="KKK95479.1"/>
    </source>
</evidence>
<dbReference type="EMBL" id="LAZR01046894">
    <property type="protein sequence ID" value="KKK95479.1"/>
    <property type="molecule type" value="Genomic_DNA"/>
</dbReference>
<reference evidence="1" key="1">
    <citation type="journal article" date="2015" name="Nature">
        <title>Complex archaea that bridge the gap between prokaryotes and eukaryotes.</title>
        <authorList>
            <person name="Spang A."/>
            <person name="Saw J.H."/>
            <person name="Jorgensen S.L."/>
            <person name="Zaremba-Niedzwiedzka K."/>
            <person name="Martijn J."/>
            <person name="Lind A.E."/>
            <person name="van Eijk R."/>
            <person name="Schleper C."/>
            <person name="Guy L."/>
            <person name="Ettema T.J."/>
        </authorList>
    </citation>
    <scope>NUCLEOTIDE SEQUENCE</scope>
</reference>
<accession>A0A0F9BYQ7</accession>
<proteinExistence type="predicted"/>
<gene>
    <name evidence="1" type="ORF">LCGC14_2672380</name>
</gene>
<organism evidence="1">
    <name type="scientific">marine sediment metagenome</name>
    <dbReference type="NCBI Taxonomy" id="412755"/>
    <lineage>
        <taxon>unclassified sequences</taxon>
        <taxon>metagenomes</taxon>
        <taxon>ecological metagenomes</taxon>
    </lineage>
</organism>